<dbReference type="EMBL" id="JAUPFM010000017">
    <property type="protein sequence ID" value="KAK2824697.1"/>
    <property type="molecule type" value="Genomic_DNA"/>
</dbReference>
<keyword evidence="3" id="KW-1185">Reference proteome</keyword>
<evidence type="ECO:0000256" key="1">
    <source>
        <dbReference type="SAM" id="MobiDB-lite"/>
    </source>
</evidence>
<name>A0AA88LVV3_CHASR</name>
<proteinExistence type="predicted"/>
<reference evidence="2" key="1">
    <citation type="submission" date="2023-07" db="EMBL/GenBank/DDBJ databases">
        <title>Chromosome-level Genome Assembly of Striped Snakehead (Channa striata).</title>
        <authorList>
            <person name="Liu H."/>
        </authorList>
    </citation>
    <scope>NUCLEOTIDE SEQUENCE</scope>
    <source>
        <strain evidence="2">Gz</strain>
        <tissue evidence="2">Muscle</tissue>
    </source>
</reference>
<protein>
    <submittedName>
        <fullName evidence="2">Uncharacterized protein</fullName>
    </submittedName>
</protein>
<organism evidence="2 3">
    <name type="scientific">Channa striata</name>
    <name type="common">Snakehead murrel</name>
    <name type="synonym">Ophicephalus striatus</name>
    <dbReference type="NCBI Taxonomy" id="64152"/>
    <lineage>
        <taxon>Eukaryota</taxon>
        <taxon>Metazoa</taxon>
        <taxon>Chordata</taxon>
        <taxon>Craniata</taxon>
        <taxon>Vertebrata</taxon>
        <taxon>Euteleostomi</taxon>
        <taxon>Actinopterygii</taxon>
        <taxon>Neopterygii</taxon>
        <taxon>Teleostei</taxon>
        <taxon>Neoteleostei</taxon>
        <taxon>Acanthomorphata</taxon>
        <taxon>Anabantaria</taxon>
        <taxon>Anabantiformes</taxon>
        <taxon>Channoidei</taxon>
        <taxon>Channidae</taxon>
        <taxon>Channa</taxon>
    </lineage>
</organism>
<feature type="region of interest" description="Disordered" evidence="1">
    <location>
        <begin position="1"/>
        <end position="28"/>
    </location>
</feature>
<sequence>MMMMDKSGQTRTNAVTDPSEEDVTRPLEDACCSSAPPGLRGAFTERTVRCGPSALKPEWSAGGGGRERRRVIGGADESLQLRCFRSESSAVRVSVLHCERDSAALLSAFRFCTSLLACQSETV</sequence>
<feature type="compositionally biased region" description="Polar residues" evidence="1">
    <location>
        <begin position="7"/>
        <end position="16"/>
    </location>
</feature>
<accession>A0AA88LVV3</accession>
<gene>
    <name evidence="2" type="ORF">Q5P01_021872</name>
</gene>
<comment type="caution">
    <text evidence="2">The sequence shown here is derived from an EMBL/GenBank/DDBJ whole genome shotgun (WGS) entry which is preliminary data.</text>
</comment>
<evidence type="ECO:0000313" key="2">
    <source>
        <dbReference type="EMBL" id="KAK2824697.1"/>
    </source>
</evidence>
<dbReference type="Proteomes" id="UP001187415">
    <property type="component" value="Unassembled WGS sequence"/>
</dbReference>
<dbReference type="AlphaFoldDB" id="A0AA88LVV3"/>
<evidence type="ECO:0000313" key="3">
    <source>
        <dbReference type="Proteomes" id="UP001187415"/>
    </source>
</evidence>